<evidence type="ECO:0000256" key="2">
    <source>
        <dbReference type="SAM" id="SignalP"/>
    </source>
</evidence>
<organism evidence="3 4">
    <name type="scientific">Ammoniphilus oxalaticus</name>
    <dbReference type="NCBI Taxonomy" id="66863"/>
    <lineage>
        <taxon>Bacteria</taxon>
        <taxon>Bacillati</taxon>
        <taxon>Bacillota</taxon>
        <taxon>Bacilli</taxon>
        <taxon>Bacillales</taxon>
        <taxon>Paenibacillaceae</taxon>
        <taxon>Aneurinibacillus group</taxon>
        <taxon>Ammoniphilus</taxon>
    </lineage>
</organism>
<dbReference type="RefSeq" id="WP_120190732.1">
    <property type="nucleotide sequence ID" value="NZ_MCHY01000010.1"/>
</dbReference>
<dbReference type="AlphaFoldDB" id="A0A419SF31"/>
<dbReference type="Proteomes" id="UP000284219">
    <property type="component" value="Unassembled WGS sequence"/>
</dbReference>
<proteinExistence type="predicted"/>
<dbReference type="EMBL" id="MCHY01000010">
    <property type="protein sequence ID" value="RKD22059.1"/>
    <property type="molecule type" value="Genomic_DNA"/>
</dbReference>
<evidence type="ECO:0000256" key="1">
    <source>
        <dbReference type="SAM" id="MobiDB-lite"/>
    </source>
</evidence>
<feature type="region of interest" description="Disordered" evidence="1">
    <location>
        <begin position="21"/>
        <end position="40"/>
    </location>
</feature>
<keyword evidence="2" id="KW-0732">Signal</keyword>
<feature type="signal peptide" evidence="2">
    <location>
        <begin position="1"/>
        <end position="22"/>
    </location>
</feature>
<keyword evidence="4" id="KW-1185">Reference proteome</keyword>
<name>A0A419SF31_9BACL</name>
<evidence type="ECO:0000313" key="4">
    <source>
        <dbReference type="Proteomes" id="UP000284219"/>
    </source>
</evidence>
<dbReference type="OrthoDB" id="2166958at2"/>
<sequence>MKKWTLALVATGLLAVAGGAWAATSPATTPPSGTDFGYRSPTGPGSYGWTFDEMRPHMKQMHPNLETEELEQMYQHYHIKGSHPRGHGMMMQHWRNQ</sequence>
<protein>
    <submittedName>
        <fullName evidence="3">Uncharacterized protein</fullName>
    </submittedName>
</protein>
<feature type="chain" id="PRO_5019173318" evidence="2">
    <location>
        <begin position="23"/>
        <end position="97"/>
    </location>
</feature>
<evidence type="ECO:0000313" key="3">
    <source>
        <dbReference type="EMBL" id="RKD22059.1"/>
    </source>
</evidence>
<comment type="caution">
    <text evidence="3">The sequence shown here is derived from an EMBL/GenBank/DDBJ whole genome shotgun (WGS) entry which is preliminary data.</text>
</comment>
<accession>A0A419SF31</accession>
<gene>
    <name evidence="3" type="ORF">BEP19_13360</name>
</gene>
<reference evidence="3 4" key="1">
    <citation type="submission" date="2016-08" db="EMBL/GenBank/DDBJ databases">
        <title>Novel Firmicute Genomes.</title>
        <authorList>
            <person name="Poppleton D.I."/>
            <person name="Gribaldo S."/>
        </authorList>
    </citation>
    <scope>NUCLEOTIDE SEQUENCE [LARGE SCALE GENOMIC DNA]</scope>
    <source>
        <strain evidence="3 4">RAOx-1</strain>
    </source>
</reference>
<feature type="compositionally biased region" description="Low complexity" evidence="1">
    <location>
        <begin position="21"/>
        <end position="34"/>
    </location>
</feature>